<evidence type="ECO:0000313" key="11">
    <source>
        <dbReference type="Proteomes" id="UP000562254"/>
    </source>
</evidence>
<dbReference type="AlphaFoldDB" id="A0A840Y093"/>
<evidence type="ECO:0000256" key="3">
    <source>
        <dbReference type="ARBA" id="ARBA00022553"/>
    </source>
</evidence>
<dbReference type="PANTHER" id="PTHR45436:SF5">
    <property type="entry name" value="SENSOR HISTIDINE KINASE TRCS"/>
    <property type="match status" value="1"/>
</dbReference>
<dbReference type="Proteomes" id="UP000562254">
    <property type="component" value="Unassembled WGS sequence"/>
</dbReference>
<dbReference type="InterPro" id="IPR036097">
    <property type="entry name" value="HisK_dim/P_sf"/>
</dbReference>
<gene>
    <name evidence="10" type="ORF">FHS88_000182</name>
</gene>
<evidence type="ECO:0000256" key="2">
    <source>
        <dbReference type="ARBA" id="ARBA00012438"/>
    </source>
</evidence>
<reference evidence="10 11" key="1">
    <citation type="submission" date="2020-08" db="EMBL/GenBank/DDBJ databases">
        <title>Genomic Encyclopedia of Type Strains, Phase IV (KMG-IV): sequencing the most valuable type-strain genomes for metagenomic binning, comparative biology and taxonomic classification.</title>
        <authorList>
            <person name="Goeker M."/>
        </authorList>
    </citation>
    <scope>NUCLEOTIDE SEQUENCE [LARGE SCALE GENOMIC DNA]</scope>
    <source>
        <strain evidence="10 11">DSM 25895</strain>
    </source>
</reference>
<proteinExistence type="predicted"/>
<dbReference type="Gene3D" id="1.10.287.130">
    <property type="match status" value="1"/>
</dbReference>
<evidence type="ECO:0000256" key="4">
    <source>
        <dbReference type="ARBA" id="ARBA00022679"/>
    </source>
</evidence>
<protein>
    <recommendedName>
        <fullName evidence="2">histidine kinase</fullName>
        <ecNumber evidence="2">2.7.13.3</ecNumber>
    </recommendedName>
</protein>
<dbReference type="InterPro" id="IPR003594">
    <property type="entry name" value="HATPase_dom"/>
</dbReference>
<dbReference type="CDD" id="cd00082">
    <property type="entry name" value="HisKA"/>
    <property type="match status" value="1"/>
</dbReference>
<dbReference type="GO" id="GO:0005886">
    <property type="term" value="C:plasma membrane"/>
    <property type="evidence" value="ECO:0007669"/>
    <property type="project" value="TreeGrafter"/>
</dbReference>
<keyword evidence="5 8" id="KW-0812">Transmembrane</keyword>
<keyword evidence="4" id="KW-0808">Transferase</keyword>
<dbReference type="Pfam" id="PF02518">
    <property type="entry name" value="HATPase_c"/>
    <property type="match status" value="1"/>
</dbReference>
<dbReference type="EMBL" id="JACIJE010000001">
    <property type="protein sequence ID" value="MBB5688072.1"/>
    <property type="molecule type" value="Genomic_DNA"/>
</dbReference>
<dbReference type="Pfam" id="PF00512">
    <property type="entry name" value="HisKA"/>
    <property type="match status" value="1"/>
</dbReference>
<dbReference type="PROSITE" id="PS50109">
    <property type="entry name" value="HIS_KIN"/>
    <property type="match status" value="1"/>
</dbReference>
<dbReference type="RefSeq" id="WP_184480385.1">
    <property type="nucleotide sequence ID" value="NZ_JAAEDJ010000007.1"/>
</dbReference>
<name>A0A840Y093_9PROT</name>
<dbReference type="InterPro" id="IPR005467">
    <property type="entry name" value="His_kinase_dom"/>
</dbReference>
<comment type="catalytic activity">
    <reaction evidence="1">
        <text>ATP + protein L-histidine = ADP + protein N-phospho-L-histidine.</text>
        <dbReference type="EC" id="2.7.13.3"/>
    </reaction>
</comment>
<dbReference type="GO" id="GO:0000155">
    <property type="term" value="F:phosphorelay sensor kinase activity"/>
    <property type="evidence" value="ECO:0007669"/>
    <property type="project" value="InterPro"/>
</dbReference>
<keyword evidence="7 8" id="KW-1133">Transmembrane helix</keyword>
<keyword evidence="11" id="KW-1185">Reference proteome</keyword>
<feature type="domain" description="Histidine kinase" evidence="9">
    <location>
        <begin position="272"/>
        <end position="476"/>
    </location>
</feature>
<accession>A0A840Y093</accession>
<dbReference type="SUPFAM" id="SSF55874">
    <property type="entry name" value="ATPase domain of HSP90 chaperone/DNA topoisomerase II/histidine kinase"/>
    <property type="match status" value="1"/>
</dbReference>
<evidence type="ECO:0000259" key="9">
    <source>
        <dbReference type="PROSITE" id="PS50109"/>
    </source>
</evidence>
<organism evidence="10 11">
    <name type="scientific">Neoroseomonas alkaliterrae</name>
    <dbReference type="NCBI Taxonomy" id="1452450"/>
    <lineage>
        <taxon>Bacteria</taxon>
        <taxon>Pseudomonadati</taxon>
        <taxon>Pseudomonadota</taxon>
        <taxon>Alphaproteobacteria</taxon>
        <taxon>Acetobacterales</taxon>
        <taxon>Acetobacteraceae</taxon>
        <taxon>Neoroseomonas</taxon>
    </lineage>
</organism>
<dbReference type="InterPro" id="IPR036890">
    <property type="entry name" value="HATPase_C_sf"/>
</dbReference>
<dbReference type="InterPro" id="IPR003661">
    <property type="entry name" value="HisK_dim/P_dom"/>
</dbReference>
<dbReference type="SMART" id="SM00388">
    <property type="entry name" value="HisKA"/>
    <property type="match status" value="1"/>
</dbReference>
<keyword evidence="3" id="KW-0597">Phosphoprotein</keyword>
<evidence type="ECO:0000256" key="8">
    <source>
        <dbReference type="SAM" id="Phobius"/>
    </source>
</evidence>
<evidence type="ECO:0000313" key="10">
    <source>
        <dbReference type="EMBL" id="MBB5688072.1"/>
    </source>
</evidence>
<dbReference type="EC" id="2.7.13.3" evidence="2"/>
<evidence type="ECO:0000256" key="1">
    <source>
        <dbReference type="ARBA" id="ARBA00000085"/>
    </source>
</evidence>
<dbReference type="Gene3D" id="3.30.565.10">
    <property type="entry name" value="Histidine kinase-like ATPase, C-terminal domain"/>
    <property type="match status" value="1"/>
</dbReference>
<comment type="caution">
    <text evidence="10">The sequence shown here is derived from an EMBL/GenBank/DDBJ whole genome shotgun (WGS) entry which is preliminary data.</text>
</comment>
<keyword evidence="8" id="KW-0472">Membrane</keyword>
<sequence length="485" mass="51577">MTPATERQDAARRRRPALPPALRIPTAAGAVVFAVAVVTTQIALHVTNRQADRQLELLGQVYLDGIASSVRGGLESGDLAYTTERLARAFIEQRGIAERGLFAFAADGRLIARHGDETLSEAEAAALPPNGWRLDDDKSTAWASRTVHGAEGEIGRVVAALDIGPILAARRRLAWMVVAVDLTLAGLCALLTWFVLYRLGQPLRVLVAQLSEGERRAPARVPDAVLARADPASAKVILAYNRMVEGMRERERLAAELADREQAAALGRLAATIAHEVRNPLGGLATTVSTLRRFGADPAVREESLDFLDRGIAALERTVTSTLDFYRPEEDRHLTRRDLEDMAVLLRPAAQRHGVALAIELDLPEGEVAPGASALRQVLLNLLLNACEATPPGGTVGLRVWREAEELLCEISDSGPGLDAAQATLLTGQDGAPPGRARGLGLGVVVGLLGSLDARASVTERPSGGTVIRLAAPLRARSAAAETPA</sequence>
<dbReference type="InterPro" id="IPR050428">
    <property type="entry name" value="TCS_sensor_his_kinase"/>
</dbReference>
<dbReference type="SMART" id="SM00387">
    <property type="entry name" value="HATPase_c"/>
    <property type="match status" value="1"/>
</dbReference>
<feature type="transmembrane region" description="Helical" evidence="8">
    <location>
        <begin position="173"/>
        <end position="196"/>
    </location>
</feature>
<keyword evidence="6 10" id="KW-0418">Kinase</keyword>
<evidence type="ECO:0000256" key="7">
    <source>
        <dbReference type="ARBA" id="ARBA00022989"/>
    </source>
</evidence>
<dbReference type="PANTHER" id="PTHR45436">
    <property type="entry name" value="SENSOR HISTIDINE KINASE YKOH"/>
    <property type="match status" value="1"/>
</dbReference>
<evidence type="ECO:0000256" key="5">
    <source>
        <dbReference type="ARBA" id="ARBA00022692"/>
    </source>
</evidence>
<dbReference type="SUPFAM" id="SSF47384">
    <property type="entry name" value="Homodimeric domain of signal transducing histidine kinase"/>
    <property type="match status" value="1"/>
</dbReference>
<evidence type="ECO:0000256" key="6">
    <source>
        <dbReference type="ARBA" id="ARBA00022777"/>
    </source>
</evidence>
<feature type="transmembrane region" description="Helical" evidence="8">
    <location>
        <begin position="24"/>
        <end position="44"/>
    </location>
</feature>